<dbReference type="OrthoDB" id="7298463at2"/>
<dbReference type="Proteomes" id="UP000295023">
    <property type="component" value="Unassembled WGS sequence"/>
</dbReference>
<sequence>MPPTKLAAIAAALLLACAAPGPAAAADSAVVLSATAPGYAPGMVIGPADRLRLPEGASLTLLLRSGQMLKLRGPTETALDRVEPARPDAPALAEAFRLRGIDATAIGGTRAASAGRRLPRAGEVAVEIERSGTWCVGAADTVWLMRPAAEPAELGLRRRGSLRRLAWPAGAARVEWPAELPVEDGDRVEVLADGRPLATLTFRTAVATGGEAAEIAGGLLLGCREQYAPALRQLARAHLAPELWLGTDRGPGAAYAPGERIGLMVMADSEGWLYCVTRRSDGAAMAVFPAGAVGGAALAAAVPAALHGHRQSVALTAGPPGMQRVACWLADRDIGPELPQALLDASGARLPYRMAADLDAIFAGLGGRLARASLDVRVE</sequence>
<comment type="caution">
    <text evidence="2">The sequence shown here is derived from an EMBL/GenBank/DDBJ whole genome shotgun (WGS) entry which is preliminary data.</text>
</comment>
<dbReference type="EMBL" id="SKBM01000008">
    <property type="protein sequence ID" value="TCZ63256.1"/>
    <property type="molecule type" value="Genomic_DNA"/>
</dbReference>
<evidence type="ECO:0000256" key="1">
    <source>
        <dbReference type="SAM" id="SignalP"/>
    </source>
</evidence>
<dbReference type="PROSITE" id="PS51257">
    <property type="entry name" value="PROKAR_LIPOPROTEIN"/>
    <property type="match status" value="1"/>
</dbReference>
<proteinExistence type="predicted"/>
<accession>A0A4R4DQS2</accession>
<evidence type="ECO:0000313" key="3">
    <source>
        <dbReference type="Proteomes" id="UP000295023"/>
    </source>
</evidence>
<dbReference type="AlphaFoldDB" id="A0A4R4DQS2"/>
<feature type="signal peptide" evidence="1">
    <location>
        <begin position="1"/>
        <end position="25"/>
    </location>
</feature>
<keyword evidence="1" id="KW-0732">Signal</keyword>
<gene>
    <name evidence="2" type="ORF">EXY23_10525</name>
</gene>
<reference evidence="2 3" key="1">
    <citation type="submission" date="2019-03" db="EMBL/GenBank/DDBJ databases">
        <title>Paracraurococcus aquatilis NE82 genome sequence.</title>
        <authorList>
            <person name="Zhao Y."/>
            <person name="Du Z."/>
        </authorList>
    </citation>
    <scope>NUCLEOTIDE SEQUENCE [LARGE SCALE GENOMIC DNA]</scope>
    <source>
        <strain evidence="2 3">NE82</strain>
    </source>
</reference>
<feature type="chain" id="PRO_5020697575" description="DUF4384 domain-containing protein" evidence="1">
    <location>
        <begin position="26"/>
        <end position="379"/>
    </location>
</feature>
<protein>
    <recommendedName>
        <fullName evidence="4">DUF4384 domain-containing protein</fullName>
    </recommendedName>
</protein>
<name>A0A4R4DQS2_9PROT</name>
<organism evidence="2 3">
    <name type="scientific">Roseicella aquatilis</name>
    <dbReference type="NCBI Taxonomy" id="2527868"/>
    <lineage>
        <taxon>Bacteria</taxon>
        <taxon>Pseudomonadati</taxon>
        <taxon>Pseudomonadota</taxon>
        <taxon>Alphaproteobacteria</taxon>
        <taxon>Acetobacterales</taxon>
        <taxon>Roseomonadaceae</taxon>
        <taxon>Roseicella</taxon>
    </lineage>
</organism>
<keyword evidence="3" id="KW-1185">Reference proteome</keyword>
<dbReference type="RefSeq" id="WP_132288190.1">
    <property type="nucleotide sequence ID" value="NZ_SKBM01000008.1"/>
</dbReference>
<evidence type="ECO:0000313" key="2">
    <source>
        <dbReference type="EMBL" id="TCZ63256.1"/>
    </source>
</evidence>
<evidence type="ECO:0008006" key="4">
    <source>
        <dbReference type="Google" id="ProtNLM"/>
    </source>
</evidence>